<reference evidence="1 2" key="1">
    <citation type="journal article" date="2018" name="Sci. Data">
        <title>The draft genome sequence of cork oak.</title>
        <authorList>
            <person name="Ramos A.M."/>
            <person name="Usie A."/>
            <person name="Barbosa P."/>
            <person name="Barros P.M."/>
            <person name="Capote T."/>
            <person name="Chaves I."/>
            <person name="Simoes F."/>
            <person name="Abreu I."/>
            <person name="Carrasquinho I."/>
            <person name="Faro C."/>
            <person name="Guimaraes J.B."/>
            <person name="Mendonca D."/>
            <person name="Nobrega F."/>
            <person name="Rodrigues L."/>
            <person name="Saibo N.J.M."/>
            <person name="Varela M.C."/>
            <person name="Egas C."/>
            <person name="Matos J."/>
            <person name="Miguel C.M."/>
            <person name="Oliveira M.M."/>
            <person name="Ricardo C.P."/>
            <person name="Goncalves S."/>
        </authorList>
    </citation>
    <scope>NUCLEOTIDE SEQUENCE [LARGE SCALE GENOMIC DNA]</scope>
    <source>
        <strain evidence="2">cv. HL8</strain>
    </source>
</reference>
<keyword evidence="2" id="KW-1185">Reference proteome</keyword>
<evidence type="ECO:0000313" key="2">
    <source>
        <dbReference type="Proteomes" id="UP000237347"/>
    </source>
</evidence>
<organism evidence="1 2">
    <name type="scientific">Quercus suber</name>
    <name type="common">Cork oak</name>
    <dbReference type="NCBI Taxonomy" id="58331"/>
    <lineage>
        <taxon>Eukaryota</taxon>
        <taxon>Viridiplantae</taxon>
        <taxon>Streptophyta</taxon>
        <taxon>Embryophyta</taxon>
        <taxon>Tracheophyta</taxon>
        <taxon>Spermatophyta</taxon>
        <taxon>Magnoliopsida</taxon>
        <taxon>eudicotyledons</taxon>
        <taxon>Gunneridae</taxon>
        <taxon>Pentapetalae</taxon>
        <taxon>rosids</taxon>
        <taxon>fabids</taxon>
        <taxon>Fagales</taxon>
        <taxon>Fagaceae</taxon>
        <taxon>Quercus</taxon>
    </lineage>
</organism>
<comment type="caution">
    <text evidence="1">The sequence shown here is derived from an EMBL/GenBank/DDBJ whole genome shotgun (WGS) entry which is preliminary data.</text>
</comment>
<name>A0AAW0KHP4_QUESU</name>
<dbReference type="AlphaFoldDB" id="A0AAW0KHP4"/>
<gene>
    <name evidence="1" type="ORF">CFP56_020293</name>
</gene>
<dbReference type="EMBL" id="PKMF04000314">
    <property type="protein sequence ID" value="KAK7838081.1"/>
    <property type="molecule type" value="Genomic_DNA"/>
</dbReference>
<accession>A0AAW0KHP4</accession>
<protein>
    <submittedName>
        <fullName evidence="1">Uncharacterized protein</fullName>
    </submittedName>
</protein>
<dbReference type="Proteomes" id="UP000237347">
    <property type="component" value="Unassembled WGS sequence"/>
</dbReference>
<proteinExistence type="predicted"/>
<sequence>MCNGCAQIFNTPHIFYSKTWAWKKLKDVGLLPKFECLGFDSVVSVFESLHWLITSNNMVFVFHINTNKWTTFHLPFPLCKKNYFNPMKFVEYQGCVGMLVRKNKIMKYGVRNKLSIEPAKLSTCCYPIAFQSSNIMLLILC</sequence>
<evidence type="ECO:0000313" key="1">
    <source>
        <dbReference type="EMBL" id="KAK7838081.1"/>
    </source>
</evidence>